<protein>
    <submittedName>
        <fullName evidence="1">Uncharacterized protein</fullName>
    </submittedName>
</protein>
<proteinExistence type="predicted"/>
<dbReference type="EMBL" id="AMCI01004988">
    <property type="protein sequence ID" value="EJW97003.1"/>
    <property type="molecule type" value="Genomic_DNA"/>
</dbReference>
<dbReference type="AlphaFoldDB" id="J9FR74"/>
<comment type="caution">
    <text evidence="1">The sequence shown here is derived from an EMBL/GenBank/DDBJ whole genome shotgun (WGS) entry which is preliminary data.</text>
</comment>
<organism evidence="1">
    <name type="scientific">gut metagenome</name>
    <dbReference type="NCBI Taxonomy" id="749906"/>
    <lineage>
        <taxon>unclassified sequences</taxon>
        <taxon>metagenomes</taxon>
        <taxon>organismal metagenomes</taxon>
    </lineage>
</organism>
<sequence length="73" mass="8581">MPSTADVPHRQQFRFVSLMCAYFLLDTTIPPVVVLLSCNRGCFAYCPFLPDLFKKTEAFAIFYFWYKYDVFCS</sequence>
<reference evidence="1" key="1">
    <citation type="journal article" date="2012" name="PLoS ONE">
        <title>Gene sets for utilization of primary and secondary nutrition supplies in the distal gut of endangered iberian lynx.</title>
        <authorList>
            <person name="Alcaide M."/>
            <person name="Messina E."/>
            <person name="Richter M."/>
            <person name="Bargiela R."/>
            <person name="Peplies J."/>
            <person name="Huws S.A."/>
            <person name="Newbold C.J."/>
            <person name="Golyshin P.N."/>
            <person name="Simon M.A."/>
            <person name="Lopez G."/>
            <person name="Yakimov M.M."/>
            <person name="Ferrer M."/>
        </authorList>
    </citation>
    <scope>NUCLEOTIDE SEQUENCE</scope>
</reference>
<gene>
    <name evidence="1" type="ORF">EVA_14892</name>
</gene>
<name>J9FR74_9ZZZZ</name>
<accession>J9FR74</accession>
<evidence type="ECO:0000313" key="1">
    <source>
        <dbReference type="EMBL" id="EJW97003.1"/>
    </source>
</evidence>